<dbReference type="InterPro" id="IPR011037">
    <property type="entry name" value="Pyrv_Knase-like_insert_dom_sf"/>
</dbReference>
<dbReference type="Proteomes" id="UP001157109">
    <property type="component" value="Unassembled WGS sequence"/>
</dbReference>
<gene>
    <name evidence="1" type="ORF">GCM10025862_18940</name>
</gene>
<organism evidence="1 2">
    <name type="scientific">Arsenicicoccus piscis</name>
    <dbReference type="NCBI Taxonomy" id="673954"/>
    <lineage>
        <taxon>Bacteria</taxon>
        <taxon>Bacillati</taxon>
        <taxon>Actinomycetota</taxon>
        <taxon>Actinomycetes</taxon>
        <taxon>Micrococcales</taxon>
        <taxon>Intrasporangiaceae</taxon>
        <taxon>Arsenicicoccus</taxon>
    </lineage>
</organism>
<reference evidence="2" key="1">
    <citation type="journal article" date="2019" name="Int. J. Syst. Evol. Microbiol.">
        <title>The Global Catalogue of Microorganisms (GCM) 10K type strain sequencing project: providing services to taxonomists for standard genome sequencing and annotation.</title>
        <authorList>
            <consortium name="The Broad Institute Genomics Platform"/>
            <consortium name="The Broad Institute Genome Sequencing Center for Infectious Disease"/>
            <person name="Wu L."/>
            <person name="Ma J."/>
        </authorList>
    </citation>
    <scope>NUCLEOTIDE SEQUENCE [LARGE SCALE GENOMIC DNA]</scope>
    <source>
        <strain evidence="2">NBRC 105830</strain>
    </source>
</reference>
<dbReference type="SUPFAM" id="SSF50800">
    <property type="entry name" value="PK beta-barrel domain-like"/>
    <property type="match status" value="1"/>
</dbReference>
<proteinExistence type="predicted"/>
<comment type="caution">
    <text evidence="1">The sequence shown here is derived from an EMBL/GenBank/DDBJ whole genome shotgun (WGS) entry which is preliminary data.</text>
</comment>
<evidence type="ECO:0000313" key="1">
    <source>
        <dbReference type="EMBL" id="GMA19873.1"/>
    </source>
</evidence>
<evidence type="ECO:0008006" key="3">
    <source>
        <dbReference type="Google" id="ProtNLM"/>
    </source>
</evidence>
<name>A0ABQ6HN38_9MICO</name>
<sequence>MRDAGAMVPPQVLRYRLERIQVFPVKDAPGRRLNQGTVTACGVIGDRPKKRALLVTSSEDMMNDEPRSNLVVDVPSETLRRATGHEMHIGDVVVRLGRQPSECPGLYAEVVRTGDVLVGDVVVID</sequence>
<evidence type="ECO:0000313" key="2">
    <source>
        <dbReference type="Proteomes" id="UP001157109"/>
    </source>
</evidence>
<accession>A0ABQ6HN38</accession>
<protein>
    <recommendedName>
        <fullName evidence="3">MOSC domain-containing protein</fullName>
    </recommendedName>
</protein>
<keyword evidence="2" id="KW-1185">Reference proteome</keyword>
<dbReference type="EMBL" id="BSUJ01000001">
    <property type="protein sequence ID" value="GMA19873.1"/>
    <property type="molecule type" value="Genomic_DNA"/>
</dbReference>